<dbReference type="RefSeq" id="WP_208055492.1">
    <property type="nucleotide sequence ID" value="NZ_JAGEMK010000003.1"/>
</dbReference>
<keyword evidence="3" id="KW-1185">Reference proteome</keyword>
<dbReference type="InterPro" id="IPR021255">
    <property type="entry name" value="DUF2807"/>
</dbReference>
<dbReference type="Pfam" id="PF10988">
    <property type="entry name" value="DUF2807"/>
    <property type="match status" value="1"/>
</dbReference>
<dbReference type="PROSITE" id="PS51257">
    <property type="entry name" value="PROKAR_LIPOPROTEIN"/>
    <property type="match status" value="1"/>
</dbReference>
<comment type="caution">
    <text evidence="2">The sequence shown here is derived from an EMBL/GenBank/DDBJ whole genome shotgun (WGS) entry which is preliminary data.</text>
</comment>
<evidence type="ECO:0000259" key="1">
    <source>
        <dbReference type="Pfam" id="PF10988"/>
    </source>
</evidence>
<proteinExistence type="predicted"/>
<dbReference type="EMBL" id="JAGEMK010000003">
    <property type="protein sequence ID" value="MBO1751830.1"/>
    <property type="molecule type" value="Genomic_DNA"/>
</dbReference>
<sequence length="236" mass="23712">MTLRPLPAATAVVIGLTVLAGCGSTAGGPRMTETREIEHVTAVELATSGDLTVEHGARPSLTVTAGERDLPRLTSEVEDGVLRLGTERSLGWRGPGPVSYHLVVTELEAVELTGSGDVTVDRADGESLAVSLAGSGAVRVGEVDVQGTAVSIAGSGDVVLDGRTAELQVSIEGSGAYEGAGLTSRDAAVSVAGSGGVDVEVTRTLDVSIEGSGSVTHGGEAQVRSDIQGSGSVRVR</sequence>
<dbReference type="Proteomes" id="UP000664209">
    <property type="component" value="Unassembled WGS sequence"/>
</dbReference>
<accession>A0A939LSE5</accession>
<dbReference type="AlphaFoldDB" id="A0A939LSE5"/>
<dbReference type="Gene3D" id="2.160.20.120">
    <property type="match status" value="1"/>
</dbReference>
<dbReference type="PANTHER" id="PTHR39200">
    <property type="entry name" value="HYPOTHETICAL EXPORTED PROTEIN"/>
    <property type="match status" value="1"/>
</dbReference>
<feature type="domain" description="Putative auto-transporter adhesin head GIN" evidence="1">
    <location>
        <begin position="41"/>
        <end position="220"/>
    </location>
</feature>
<evidence type="ECO:0000313" key="2">
    <source>
        <dbReference type="EMBL" id="MBO1751830.1"/>
    </source>
</evidence>
<name>A0A939LSE5_9CELL</name>
<evidence type="ECO:0000313" key="3">
    <source>
        <dbReference type="Proteomes" id="UP000664209"/>
    </source>
</evidence>
<dbReference type="PANTHER" id="PTHR39200:SF1">
    <property type="entry name" value="AUTO-TRANSPORTER ADHESIN HEAD GIN DOMAIN-CONTAINING PROTEIN-RELATED"/>
    <property type="match status" value="1"/>
</dbReference>
<gene>
    <name evidence="2" type="ORF">J4G33_08455</name>
</gene>
<reference evidence="2" key="1">
    <citation type="submission" date="2021-03" db="EMBL/GenBank/DDBJ databases">
        <title>Actinotalea soli sp. nov., isolated from soil.</title>
        <authorList>
            <person name="Ping W."/>
            <person name="Zhang J."/>
        </authorList>
    </citation>
    <scope>NUCLEOTIDE SEQUENCE</scope>
    <source>
        <strain evidence="2">BY-33</strain>
    </source>
</reference>
<organism evidence="2 3">
    <name type="scientific">Actinotalea soli</name>
    <dbReference type="NCBI Taxonomy" id="2819234"/>
    <lineage>
        <taxon>Bacteria</taxon>
        <taxon>Bacillati</taxon>
        <taxon>Actinomycetota</taxon>
        <taxon>Actinomycetes</taxon>
        <taxon>Micrococcales</taxon>
        <taxon>Cellulomonadaceae</taxon>
        <taxon>Actinotalea</taxon>
    </lineage>
</organism>
<protein>
    <submittedName>
        <fullName evidence="2">DUF2807 domain-containing protein</fullName>
    </submittedName>
</protein>